<keyword evidence="1" id="KW-0677">Repeat</keyword>
<dbReference type="InterPro" id="IPR036770">
    <property type="entry name" value="Ankyrin_rpt-contain_sf"/>
</dbReference>
<dbReference type="PANTHER" id="PTHR24198">
    <property type="entry name" value="ANKYRIN REPEAT AND PROTEIN KINASE DOMAIN-CONTAINING PROTEIN"/>
    <property type="match status" value="1"/>
</dbReference>
<dbReference type="PROSITE" id="PS50088">
    <property type="entry name" value="ANK_REPEAT"/>
    <property type="match status" value="2"/>
</dbReference>
<evidence type="ECO:0000256" key="3">
    <source>
        <dbReference type="PROSITE-ProRule" id="PRU00023"/>
    </source>
</evidence>
<dbReference type="Gene3D" id="1.25.40.20">
    <property type="entry name" value="Ankyrin repeat-containing domain"/>
    <property type="match status" value="1"/>
</dbReference>
<protein>
    <submittedName>
        <fullName evidence="5">Uncharacterized protein</fullName>
    </submittedName>
</protein>
<dbReference type="Proteomes" id="UP001632037">
    <property type="component" value="Unassembled WGS sequence"/>
</dbReference>
<keyword evidence="2 3" id="KW-0040">ANK repeat</keyword>
<dbReference type="SUPFAM" id="SSF48403">
    <property type="entry name" value="Ankyrin repeat"/>
    <property type="match status" value="1"/>
</dbReference>
<name>A0ABD3FKW2_9STRA</name>
<gene>
    <name evidence="5" type="ORF">V7S43_009004</name>
</gene>
<dbReference type="EMBL" id="JBIMZQ010000018">
    <property type="protein sequence ID" value="KAL3666219.1"/>
    <property type="molecule type" value="Genomic_DNA"/>
</dbReference>
<evidence type="ECO:0000313" key="5">
    <source>
        <dbReference type="EMBL" id="KAL3666219.1"/>
    </source>
</evidence>
<dbReference type="PROSITE" id="PS50297">
    <property type="entry name" value="ANK_REP_REGION"/>
    <property type="match status" value="2"/>
</dbReference>
<organism evidence="5 6">
    <name type="scientific">Phytophthora oleae</name>
    <dbReference type="NCBI Taxonomy" id="2107226"/>
    <lineage>
        <taxon>Eukaryota</taxon>
        <taxon>Sar</taxon>
        <taxon>Stramenopiles</taxon>
        <taxon>Oomycota</taxon>
        <taxon>Peronosporomycetes</taxon>
        <taxon>Peronosporales</taxon>
        <taxon>Peronosporaceae</taxon>
        <taxon>Phytophthora</taxon>
    </lineage>
</organism>
<evidence type="ECO:0000256" key="1">
    <source>
        <dbReference type="ARBA" id="ARBA00022737"/>
    </source>
</evidence>
<accession>A0ABD3FKW2</accession>
<evidence type="ECO:0000256" key="4">
    <source>
        <dbReference type="SAM" id="MobiDB-lite"/>
    </source>
</evidence>
<feature type="repeat" description="ANK" evidence="3">
    <location>
        <begin position="20"/>
        <end position="52"/>
    </location>
</feature>
<reference evidence="5 6" key="1">
    <citation type="submission" date="2024-09" db="EMBL/GenBank/DDBJ databases">
        <title>Genome sequencing and assembly of Phytophthora oleae, isolate VK10A, causative agent of rot of olive drupes.</title>
        <authorList>
            <person name="Conti Taguali S."/>
            <person name="Riolo M."/>
            <person name="La Spada F."/>
            <person name="Cacciola S.O."/>
            <person name="Dionisio G."/>
        </authorList>
    </citation>
    <scope>NUCLEOTIDE SEQUENCE [LARGE SCALE GENOMIC DNA]</scope>
    <source>
        <strain evidence="5 6">VK10A</strain>
    </source>
</reference>
<feature type="region of interest" description="Disordered" evidence="4">
    <location>
        <begin position="161"/>
        <end position="193"/>
    </location>
</feature>
<dbReference type="AlphaFoldDB" id="A0ABD3FKW2"/>
<dbReference type="Pfam" id="PF00023">
    <property type="entry name" value="Ank"/>
    <property type="match status" value="1"/>
</dbReference>
<dbReference type="SMART" id="SM00248">
    <property type="entry name" value="ANK"/>
    <property type="match status" value="3"/>
</dbReference>
<sequence length="209" mass="23414">MQKARRLGYDFLVKTARSDHGETLIQIACWWGHEHLVRFFLEEGAHVDGVDSTCNRFSLLHDSARRGHSQVVRVLLEHGISCTVTDSALDTPFHWAARKNNFSTVLILLGVYLTERGKARTDEIIKAVRLKNLRGKTASALAKGERLRNTLKAAEEGRLPPLRRPRTASGISRRMTEVGTRSSAKKRNTMLSKATKHGSAFDIDELVSL</sequence>
<keyword evidence="6" id="KW-1185">Reference proteome</keyword>
<dbReference type="InterPro" id="IPR002110">
    <property type="entry name" value="Ankyrin_rpt"/>
</dbReference>
<feature type="repeat" description="ANK" evidence="3">
    <location>
        <begin position="55"/>
        <end position="87"/>
    </location>
</feature>
<evidence type="ECO:0000256" key="2">
    <source>
        <dbReference type="ARBA" id="ARBA00023043"/>
    </source>
</evidence>
<dbReference type="Pfam" id="PF12796">
    <property type="entry name" value="Ank_2"/>
    <property type="match status" value="1"/>
</dbReference>
<dbReference type="PANTHER" id="PTHR24198:SF165">
    <property type="entry name" value="ANKYRIN REPEAT-CONTAINING PROTEIN-RELATED"/>
    <property type="match status" value="1"/>
</dbReference>
<evidence type="ECO:0000313" key="6">
    <source>
        <dbReference type="Proteomes" id="UP001632037"/>
    </source>
</evidence>
<comment type="caution">
    <text evidence="5">The sequence shown here is derived from an EMBL/GenBank/DDBJ whole genome shotgun (WGS) entry which is preliminary data.</text>
</comment>
<proteinExistence type="predicted"/>